<evidence type="ECO:0000256" key="1">
    <source>
        <dbReference type="SAM" id="Phobius"/>
    </source>
</evidence>
<feature type="transmembrane region" description="Helical" evidence="1">
    <location>
        <begin position="233"/>
        <end position="257"/>
    </location>
</feature>
<dbReference type="RefSeq" id="WP_217873286.1">
    <property type="nucleotide sequence ID" value="NZ_JAHSTU010000011.1"/>
</dbReference>
<dbReference type="InterPro" id="IPR002656">
    <property type="entry name" value="Acyl_transf_3_dom"/>
</dbReference>
<name>A0ABS6QY40_9PSED</name>
<dbReference type="InterPro" id="IPR050879">
    <property type="entry name" value="Acyltransferase_3"/>
</dbReference>
<dbReference type="PANTHER" id="PTHR23028:SF131">
    <property type="entry name" value="BLR2367 PROTEIN"/>
    <property type="match status" value="1"/>
</dbReference>
<feature type="transmembrane region" description="Helical" evidence="1">
    <location>
        <begin position="204"/>
        <end position="221"/>
    </location>
</feature>
<feature type="transmembrane region" description="Helical" evidence="1">
    <location>
        <begin position="301"/>
        <end position="322"/>
    </location>
</feature>
<feature type="transmembrane region" description="Helical" evidence="1">
    <location>
        <begin position="49"/>
        <end position="68"/>
    </location>
</feature>
<accession>A0ABS6QY40</accession>
<feature type="transmembrane region" description="Helical" evidence="1">
    <location>
        <begin position="328"/>
        <end position="348"/>
    </location>
</feature>
<keyword evidence="3" id="KW-0808">Transferase</keyword>
<gene>
    <name evidence="3" type="ORF">KVG88_27680</name>
</gene>
<keyword evidence="1" id="KW-1133">Transmembrane helix</keyword>
<feature type="transmembrane region" description="Helical" evidence="1">
    <location>
        <begin position="146"/>
        <end position="164"/>
    </location>
</feature>
<feature type="transmembrane region" description="Helical" evidence="1">
    <location>
        <begin position="12"/>
        <end position="29"/>
    </location>
</feature>
<sequence length="372" mass="42039">MTTSARERLFELDSLRGIAAIGVVLWHYTAMWQVRPMNWLFAPFYNTGLLLVDFFFVLSGFVIARAYWNNERGTTFLKNIFQRIARIYPLHLITLLSVIPLQLTLIHLLGPLDYLFLNNDVYHFALNLFLLNRSSLEIGFSWNSPAWSISTEMIINFVFFALIAMGKKVSVIGMVACFLIAAFVITKNGLLVNERLFGVINADIMRTTAGFFIGVATYKLSNTKILKSITNSFFADFVFMIAVTLLVLFMVYARVGLVRPEHVAFTLFPIIVLSAISSRAIKSILNAKVLVTLGEWSYSIYLVHFPILLATLLISTVASYKFPYESTWFVIAFLGVVVLISSVTYRVIEIPGKRLLSKKLSFVGSCDPIRSQ</sequence>
<dbReference type="Pfam" id="PF01757">
    <property type="entry name" value="Acyl_transf_3"/>
    <property type="match status" value="1"/>
</dbReference>
<evidence type="ECO:0000259" key="2">
    <source>
        <dbReference type="Pfam" id="PF01757"/>
    </source>
</evidence>
<keyword evidence="1" id="KW-0812">Transmembrane</keyword>
<dbReference type="Proteomes" id="UP001049200">
    <property type="component" value="Unassembled WGS sequence"/>
</dbReference>
<evidence type="ECO:0000313" key="3">
    <source>
        <dbReference type="EMBL" id="MBV4523852.1"/>
    </source>
</evidence>
<proteinExistence type="predicted"/>
<feature type="transmembrane region" description="Helical" evidence="1">
    <location>
        <begin position="88"/>
        <end position="109"/>
    </location>
</feature>
<comment type="caution">
    <text evidence="3">The sequence shown here is derived from an EMBL/GenBank/DDBJ whole genome shotgun (WGS) entry which is preliminary data.</text>
</comment>
<feature type="transmembrane region" description="Helical" evidence="1">
    <location>
        <begin position="171"/>
        <end position="192"/>
    </location>
</feature>
<feature type="transmembrane region" description="Helical" evidence="1">
    <location>
        <begin position="263"/>
        <end position="281"/>
    </location>
</feature>
<keyword evidence="4" id="KW-1185">Reference proteome</keyword>
<dbReference type="EMBL" id="JAHSTU010000011">
    <property type="protein sequence ID" value="MBV4523852.1"/>
    <property type="molecule type" value="Genomic_DNA"/>
</dbReference>
<organism evidence="3 4">
    <name type="scientific">Pseudomonas azerbaijanoccidentalis</name>
    <dbReference type="NCBI Taxonomy" id="2842347"/>
    <lineage>
        <taxon>Bacteria</taxon>
        <taxon>Pseudomonadati</taxon>
        <taxon>Pseudomonadota</taxon>
        <taxon>Gammaproteobacteria</taxon>
        <taxon>Pseudomonadales</taxon>
        <taxon>Pseudomonadaceae</taxon>
        <taxon>Pseudomonas</taxon>
    </lineage>
</organism>
<protein>
    <submittedName>
        <fullName evidence="3">Acyltransferase</fullName>
    </submittedName>
</protein>
<dbReference type="PANTHER" id="PTHR23028">
    <property type="entry name" value="ACETYLTRANSFERASE"/>
    <property type="match status" value="1"/>
</dbReference>
<dbReference type="GO" id="GO:0016746">
    <property type="term" value="F:acyltransferase activity"/>
    <property type="evidence" value="ECO:0007669"/>
    <property type="project" value="UniProtKB-KW"/>
</dbReference>
<reference evidence="3" key="1">
    <citation type="submission" date="2021-06" db="EMBL/GenBank/DDBJ databases">
        <title>Updating the genus Pseudomonas: Description of 43 new species and partition of the Pseudomonas putida group.</title>
        <authorList>
            <person name="Girard L."/>
            <person name="Lood C."/>
            <person name="Vandamme P."/>
            <person name="Rokni-Zadeh H."/>
            <person name="Van Noort V."/>
            <person name="Hofte M."/>
            <person name="Lavigne R."/>
            <person name="De Mot R."/>
        </authorList>
    </citation>
    <scope>NUCLEOTIDE SEQUENCE</scope>
    <source>
        <strain evidence="3">SWRI74</strain>
    </source>
</reference>
<keyword evidence="1" id="KW-0472">Membrane</keyword>
<feature type="domain" description="Acyltransferase 3" evidence="2">
    <location>
        <begin position="11"/>
        <end position="345"/>
    </location>
</feature>
<keyword evidence="3" id="KW-0012">Acyltransferase</keyword>
<evidence type="ECO:0000313" key="4">
    <source>
        <dbReference type="Proteomes" id="UP001049200"/>
    </source>
</evidence>